<evidence type="ECO:0000256" key="6">
    <source>
        <dbReference type="ARBA" id="ARBA00023034"/>
    </source>
</evidence>
<evidence type="ECO:0000256" key="4">
    <source>
        <dbReference type="ARBA" id="ARBA00022448"/>
    </source>
</evidence>
<evidence type="ECO:0000256" key="8">
    <source>
        <dbReference type="ARBA" id="ARBA00031347"/>
    </source>
</evidence>
<evidence type="ECO:0000256" key="3">
    <source>
        <dbReference type="ARBA" id="ARBA00020983"/>
    </source>
</evidence>
<accession>A0ABR4QDR3</accession>
<sequence>MGEDPTNDSLNIDEKFEVEKLIQMLLLHSDVDGFVSSDPQFVDCINKLSHLRLDELAAIPKRIQLEEDSIRHKTEQLAVENYPIFLANATTSRDVHRDFLSISESSVNLLSSIASVSSAAQATFDNIGRNASAFRVSAKFVQKYTQILDFLELPQLMDTCIQNGYCQDALNILSHTKTMAKKYGRTVPIVRMVAFQAQEISGHLFIQLCKKLREPITLPVCLKVVIYLRQFEAFTEQELRLNFLQARGICIKDQLEFALAKPIGLSSFDSPSATKLTHISGHQQAEYKAFIRAMRRIEVTRVHLFDSITQYRAVFADEEAYSPKLTDTHQQSVLADISPLHLDETTLALRCLAESGIDCLGPSTEASLFHSWLVYQVGVFLDGLSGDLNALLNLPQLTLSEISDRIQLAMANDSITLDSVDAPTTFQQILSVMTQALYFGRSFARIGCDFRPLLGVLFSREILTFFETLLTNALTELSVTLELWPWELSEPSFVSNQNEGTISDEISAPMPIASHPPIAFFCNRLLTAFNGLCVCCPVGLRDGVISATTRILSNAAETIVAAHKSRQLDSTAARAQSANLASVFTHMAVPHILSSHLWQLHLEGEEEVTSASQTVSLLTRQVCAPIFTVWGQLTAGPLGTDDTAKLSVIPDTNEVKPTLDAHLSLLTTAHGKHQPSEFQHGDAKVFVSLTKEYNDLSIKEAPHSVNSSLPQKDLECEAKVVATPSVGPISSSEMRKNKNDVLEKPNPIVVVDEADLEVVSSFPEKDCFPLNASEDLKTVRLDSTALESVKYPLSSTEKATICGANYAHLAPVQESKPETVPSTLPTTQFDEANSNLKNWPHEEIRAEAVSCHLTKPNQEEVVHEDVEALPINLMSLSVHESRIRDCTTTEVTVPLAIEGTDKDAQRDKESDEVNEESVAAISLKVAVADTARDHSQFLDIEIDKSGQRDVKTHMEHSETGNFAKLSLDAHGPAESIIMDGNTAAESQVNNQYNAVLEAEGDQSDCDTASQPYHSHLLLKENQPNIQDKEKGVQSSLTSHGLAAEAPEAGVVGLKLTLSDDIPGGGDFLSGQKTLLIQESNSFATGIRGEDLRNGPESPFLKGALLEQSKLGPPTSSTEREHVFGESQESALTPSGQQEFDILKNQEFSASIRGSDASQSCRFIKTPENDTNDSCTCFELHDNRDDLGTPAMVYSTFVLGVSDTVNDPTDQVDEKSGDDRNLIGHLATMGKVYISPLSDEDGIDVQANHESSSPKCDGTSFSDHNLTTPFSDKEGSVDKDNSIFDFDGNNAGELSASAANCPTSTLGRPDTGIGRANWDARGYPLEELDDRHAEPVNANDQNIEYYEEEFVVNKEDRLLTNIDASIGNKLKDKEVSGTAVTDVQSPLVGRAVSRSSIGELVDVGDEDAWVKNVDVGVGNLETKVAHRSPNLDNSPEPALNEENTEKELSADPGFEVGVNLSTNENIDVASTGNLVELPVVDQRIETVSAFGDEFNNCEDGRESDTDPSDFARLQNLGTDVKSICQCQLDTEQSALIGPDGSENIYETPEVLGGDTLKSQLSVAPGKTVTKLQQPEVDELASDFSADDRLAFARDSNAMGKSSSQANVNSDNRADIGVIHEEKRGAPLPKDLDGFIAQFTSATELIQQNNEAAFESTIQVSEAGSLIISGAEDPVQLPISDRTLGDVDNVDGGSADWKGGQEVDKDPSNPTTIPTKLGLIDIGPHRAGTENVDLSHPWENQDEKSGSDMSALEIGQTDDKYCPSSHLMPEHKSPEPSNPRDSEAFPSSDAVISHGIKSSYFDEPCGSQNSPEKLALPDADNLWGVGEDIDVSDAGEADLRANDKPVELDSDLAQRHAGGGLVSVRQSEIDTNMSGNEAQKFDVHENLLVTKKLAVESLEEEEAIKAKTPTPLDELTKKVEKVETDEPHLQEEASSNPSASSEKLFKLEKLPSNNDWGVDENAWGEDADITVNVTQKPRELGRSKSDCALAGKAGCETEVLSTMCISSAPPFSNANAFKSGTAYFLRTLLNWQEKRLAAGDAVASMPCIVLESHPVHLEPSRIQAVEVDGLKRVDSNLKCSPEGSFEANFGDTANSEGWDVDF</sequence>
<comment type="caution">
    <text evidence="10">The sequence shown here is derived from an EMBL/GenBank/DDBJ whole genome shotgun (WGS) entry which is preliminary data.</text>
</comment>
<name>A0ABR4QDR3_9CEST</name>
<dbReference type="EMBL" id="JAKROA010000004">
    <property type="protein sequence ID" value="KAL5107881.1"/>
    <property type="molecule type" value="Genomic_DNA"/>
</dbReference>
<keyword evidence="6" id="KW-0333">Golgi apparatus</keyword>
<comment type="subcellular location">
    <subcellularLocation>
        <location evidence="1">Golgi apparatus membrane</location>
        <topology evidence="1">Peripheral membrane protein</topology>
    </subcellularLocation>
</comment>
<feature type="region of interest" description="Disordered" evidence="9">
    <location>
        <begin position="1678"/>
        <end position="1785"/>
    </location>
</feature>
<gene>
    <name evidence="10" type="ORF">TcWFU_006508</name>
</gene>
<feature type="region of interest" description="Disordered" evidence="9">
    <location>
        <begin position="1921"/>
        <end position="1941"/>
    </location>
</feature>
<evidence type="ECO:0000256" key="9">
    <source>
        <dbReference type="SAM" id="MobiDB-lite"/>
    </source>
</evidence>
<keyword evidence="4" id="KW-0813">Transport</keyword>
<evidence type="ECO:0000313" key="11">
    <source>
        <dbReference type="Proteomes" id="UP001651158"/>
    </source>
</evidence>
<keyword evidence="11" id="KW-1185">Reference proteome</keyword>
<protein>
    <recommendedName>
        <fullName evidence="3">Conserved oligomeric Golgi complex subunit 8</fullName>
    </recommendedName>
    <alternativeName>
        <fullName evidence="8">Component of oligomeric Golgi complex 8</fullName>
    </alternativeName>
</protein>
<organism evidence="10 11">
    <name type="scientific">Taenia crassiceps</name>
    <dbReference type="NCBI Taxonomy" id="6207"/>
    <lineage>
        <taxon>Eukaryota</taxon>
        <taxon>Metazoa</taxon>
        <taxon>Spiralia</taxon>
        <taxon>Lophotrochozoa</taxon>
        <taxon>Platyhelminthes</taxon>
        <taxon>Cestoda</taxon>
        <taxon>Eucestoda</taxon>
        <taxon>Cyclophyllidea</taxon>
        <taxon>Taeniidae</taxon>
        <taxon>Taenia</taxon>
    </lineage>
</organism>
<feature type="region of interest" description="Disordered" evidence="9">
    <location>
        <begin position="1425"/>
        <end position="1446"/>
    </location>
</feature>
<comment type="similarity">
    <text evidence="2">Belongs to the COG8 family.</text>
</comment>
<dbReference type="PANTHER" id="PTHR21311:SF0">
    <property type="entry name" value="CONSERVED OLIGOMERIC GOLGI COMPLEX SUBUNIT 8"/>
    <property type="match status" value="1"/>
</dbReference>
<dbReference type="SUPFAM" id="SSF74788">
    <property type="entry name" value="Cullin repeat-like"/>
    <property type="match status" value="1"/>
</dbReference>
<dbReference type="InterPro" id="IPR007255">
    <property type="entry name" value="COG8"/>
</dbReference>
<feature type="compositionally biased region" description="Polar residues" evidence="9">
    <location>
        <begin position="1126"/>
        <end position="1135"/>
    </location>
</feature>
<reference evidence="10 11" key="1">
    <citation type="journal article" date="2022" name="Front. Cell. Infect. Microbiol.">
        <title>The Genomes of Two Strains of Taenia crassiceps the Animal Model for the Study of Human Cysticercosis.</title>
        <authorList>
            <person name="Bobes R.J."/>
            <person name="Estrada K."/>
            <person name="Rios-Valencia D.G."/>
            <person name="Calderon-Gallegos A."/>
            <person name="de la Torre P."/>
            <person name="Carrero J.C."/>
            <person name="Sanchez-Flores A."/>
            <person name="Laclette J.P."/>
        </authorList>
    </citation>
    <scope>NUCLEOTIDE SEQUENCE [LARGE SCALE GENOMIC DNA]</scope>
    <source>
        <strain evidence="10">WFUcys</strain>
    </source>
</reference>
<dbReference type="Proteomes" id="UP001651158">
    <property type="component" value="Unassembled WGS sequence"/>
</dbReference>
<dbReference type="Pfam" id="PF04124">
    <property type="entry name" value="Dor1"/>
    <property type="match status" value="1"/>
</dbReference>
<feature type="compositionally biased region" description="Low complexity" evidence="9">
    <location>
        <begin position="1930"/>
        <end position="1940"/>
    </location>
</feature>
<evidence type="ECO:0000256" key="2">
    <source>
        <dbReference type="ARBA" id="ARBA00006419"/>
    </source>
</evidence>
<keyword evidence="5" id="KW-0653">Protein transport</keyword>
<evidence type="ECO:0000256" key="1">
    <source>
        <dbReference type="ARBA" id="ARBA00004395"/>
    </source>
</evidence>
<feature type="compositionally biased region" description="Basic and acidic residues" evidence="9">
    <location>
        <begin position="1766"/>
        <end position="1781"/>
    </location>
</feature>
<evidence type="ECO:0000256" key="5">
    <source>
        <dbReference type="ARBA" id="ARBA00022927"/>
    </source>
</evidence>
<evidence type="ECO:0000313" key="10">
    <source>
        <dbReference type="EMBL" id="KAL5107881.1"/>
    </source>
</evidence>
<feature type="region of interest" description="Disordered" evidence="9">
    <location>
        <begin position="1108"/>
        <end position="1135"/>
    </location>
</feature>
<proteinExistence type="inferred from homology"/>
<evidence type="ECO:0000256" key="7">
    <source>
        <dbReference type="ARBA" id="ARBA00023136"/>
    </source>
</evidence>
<keyword evidence="7" id="KW-0472">Membrane</keyword>
<dbReference type="PANTHER" id="PTHR21311">
    <property type="entry name" value="CONSERVED OLIGOMERIC GOLGI COMPLEX COMPONENT 8"/>
    <property type="match status" value="1"/>
</dbReference>
<dbReference type="InterPro" id="IPR016159">
    <property type="entry name" value="Cullin_repeat-like_dom_sf"/>
</dbReference>